<evidence type="ECO:0000256" key="5">
    <source>
        <dbReference type="PROSITE-ProRule" id="PRU00176"/>
    </source>
</evidence>
<evidence type="ECO:0000313" key="8">
    <source>
        <dbReference type="EMBL" id="CAH2353090.1"/>
    </source>
</evidence>
<feature type="compositionally biased region" description="Basic and acidic residues" evidence="6">
    <location>
        <begin position="80"/>
        <end position="99"/>
    </location>
</feature>
<dbReference type="PROSITE" id="PS50102">
    <property type="entry name" value="RRM"/>
    <property type="match status" value="1"/>
</dbReference>
<dbReference type="GO" id="GO:0000398">
    <property type="term" value="P:mRNA splicing, via spliceosome"/>
    <property type="evidence" value="ECO:0007669"/>
    <property type="project" value="TreeGrafter"/>
</dbReference>
<reference evidence="8" key="1">
    <citation type="submission" date="2022-03" db="EMBL/GenBank/DDBJ databases">
        <authorList>
            <person name="Legras J.-L."/>
            <person name="Devillers H."/>
            <person name="Grondin C."/>
        </authorList>
    </citation>
    <scope>NUCLEOTIDE SEQUENCE</scope>
    <source>
        <strain evidence="8">CLIB 1423</strain>
    </source>
</reference>
<comment type="caution">
    <text evidence="8">The sequence shown here is derived from an EMBL/GenBank/DDBJ whole genome shotgun (WGS) entry which is preliminary data.</text>
</comment>
<organism evidence="8 9">
    <name type="scientific">[Candida] railenensis</name>
    <dbReference type="NCBI Taxonomy" id="45579"/>
    <lineage>
        <taxon>Eukaryota</taxon>
        <taxon>Fungi</taxon>
        <taxon>Dikarya</taxon>
        <taxon>Ascomycota</taxon>
        <taxon>Saccharomycotina</taxon>
        <taxon>Pichiomycetes</taxon>
        <taxon>Debaryomycetaceae</taxon>
        <taxon>Kurtzmaniella</taxon>
    </lineage>
</organism>
<dbReference type="Pfam" id="PF00076">
    <property type="entry name" value="RRM_1"/>
    <property type="match status" value="1"/>
</dbReference>
<dbReference type="InterPro" id="IPR012677">
    <property type="entry name" value="Nucleotide-bd_a/b_plait_sf"/>
</dbReference>
<evidence type="ECO:0000256" key="3">
    <source>
        <dbReference type="ARBA" id="ARBA00023242"/>
    </source>
</evidence>
<evidence type="ECO:0000256" key="2">
    <source>
        <dbReference type="ARBA" id="ARBA00022884"/>
    </source>
</evidence>
<dbReference type="Pfam" id="PF12220">
    <property type="entry name" value="U1snRNP70_N"/>
    <property type="match status" value="1"/>
</dbReference>
<evidence type="ECO:0000259" key="7">
    <source>
        <dbReference type="PROSITE" id="PS50102"/>
    </source>
</evidence>
<sequence length="361" mass="39767">MTDNTSKYPSNIQKLFTPKLPLSYKRPLDFPVEERRTHYITPISSFKAQLGEYVKEDLTLAASGASAQRPPTTQQLNTQRRKENQQAHKESLKRQQRDWDDAELLAQNEKEFSMKDPYRTIFVSRLPYAVTELEISKSFSKYGIIESIRITRDKITGKSRGYGFIVYERESDAKNCIRELAPVGLRMEAEGGKETNSKSRIVLVDIERGRLSRSWKPRRLGGGLGGRHYTKPNALSSSNASAAASGRRLHLSSNPYSGGGNAGGSSRPYQSRTNNRDGYGTQSGAGGYDSYGSGYPAAPVSTLSHPPVPNPAAATAAAAAQVPAAAPYSYTSRSSESRSAESVRDKYVSRSDRSIRNIRNG</sequence>
<dbReference type="InterPro" id="IPR000504">
    <property type="entry name" value="RRM_dom"/>
</dbReference>
<dbReference type="OrthoDB" id="4207594at2759"/>
<keyword evidence="9" id="KW-1185">Reference proteome</keyword>
<feature type="region of interest" description="Disordered" evidence="6">
    <location>
        <begin position="215"/>
        <end position="287"/>
    </location>
</feature>
<feature type="compositionally biased region" description="Basic and acidic residues" evidence="6">
    <location>
        <begin position="335"/>
        <end position="355"/>
    </location>
</feature>
<keyword evidence="4 8" id="KW-0687">Ribonucleoprotein</keyword>
<dbReference type="GO" id="GO:0071011">
    <property type="term" value="C:precatalytic spliceosome"/>
    <property type="evidence" value="ECO:0007669"/>
    <property type="project" value="TreeGrafter"/>
</dbReference>
<dbReference type="SMART" id="SM00360">
    <property type="entry name" value="RRM"/>
    <property type="match status" value="1"/>
</dbReference>
<dbReference type="AlphaFoldDB" id="A0A9P0VYN0"/>
<dbReference type="InterPro" id="IPR051183">
    <property type="entry name" value="U1_U11-U12_snRNP_70-35kDa"/>
</dbReference>
<feature type="compositionally biased region" description="Low complexity" evidence="6">
    <location>
        <begin position="233"/>
        <end position="245"/>
    </location>
</feature>
<dbReference type="InterPro" id="IPR035979">
    <property type="entry name" value="RBD_domain_sf"/>
</dbReference>
<dbReference type="Gene3D" id="3.30.70.330">
    <property type="match status" value="1"/>
</dbReference>
<dbReference type="Proteomes" id="UP000837801">
    <property type="component" value="Unassembled WGS sequence"/>
</dbReference>
<name>A0A9P0VYN0_9ASCO</name>
<dbReference type="GO" id="GO:0071004">
    <property type="term" value="C:U2-type prespliceosome"/>
    <property type="evidence" value="ECO:0007669"/>
    <property type="project" value="TreeGrafter"/>
</dbReference>
<evidence type="ECO:0000313" key="9">
    <source>
        <dbReference type="Proteomes" id="UP000837801"/>
    </source>
</evidence>
<proteinExistence type="predicted"/>
<dbReference type="GO" id="GO:0030619">
    <property type="term" value="F:U1 snRNA binding"/>
    <property type="evidence" value="ECO:0007669"/>
    <property type="project" value="TreeGrafter"/>
</dbReference>
<dbReference type="SUPFAM" id="SSF54928">
    <property type="entry name" value="RNA-binding domain, RBD"/>
    <property type="match status" value="1"/>
</dbReference>
<comment type="subcellular location">
    <subcellularLocation>
        <location evidence="1">Nucleus</location>
    </subcellularLocation>
</comment>
<feature type="region of interest" description="Disordered" evidence="6">
    <location>
        <begin position="302"/>
        <end position="361"/>
    </location>
</feature>
<feature type="region of interest" description="Disordered" evidence="6">
    <location>
        <begin position="61"/>
        <end position="99"/>
    </location>
</feature>
<accession>A0A9P0VYN0</accession>
<keyword evidence="3" id="KW-0539">Nucleus</keyword>
<dbReference type="EMBL" id="CAKXYY010000009">
    <property type="protein sequence ID" value="CAH2353090.1"/>
    <property type="molecule type" value="Genomic_DNA"/>
</dbReference>
<protein>
    <submittedName>
        <fullName evidence="8">U1 small nuclear ribonucleoprotein 70 kDa homolog</fullName>
    </submittedName>
</protein>
<feature type="domain" description="RRM" evidence="7">
    <location>
        <begin position="119"/>
        <end position="209"/>
    </location>
</feature>
<evidence type="ECO:0000256" key="1">
    <source>
        <dbReference type="ARBA" id="ARBA00004123"/>
    </source>
</evidence>
<dbReference type="GO" id="GO:0003729">
    <property type="term" value="F:mRNA binding"/>
    <property type="evidence" value="ECO:0007669"/>
    <property type="project" value="TreeGrafter"/>
</dbReference>
<evidence type="ECO:0000256" key="4">
    <source>
        <dbReference type="ARBA" id="ARBA00023274"/>
    </source>
</evidence>
<feature type="compositionally biased region" description="Low complexity" evidence="6">
    <location>
        <begin position="311"/>
        <end position="334"/>
    </location>
</feature>
<feature type="compositionally biased region" description="Polar residues" evidence="6">
    <location>
        <begin position="65"/>
        <end position="78"/>
    </location>
</feature>
<dbReference type="GO" id="GO:0005685">
    <property type="term" value="C:U1 snRNP"/>
    <property type="evidence" value="ECO:0007669"/>
    <property type="project" value="TreeGrafter"/>
</dbReference>
<gene>
    <name evidence="8" type="ORF">CLIB1423_09S02564</name>
</gene>
<evidence type="ECO:0000256" key="6">
    <source>
        <dbReference type="SAM" id="MobiDB-lite"/>
    </source>
</evidence>
<dbReference type="PANTHER" id="PTHR13952:SF5">
    <property type="entry name" value="U1 SMALL NUCLEAR RIBONUCLEOPROTEIN 70 KDA"/>
    <property type="match status" value="1"/>
</dbReference>
<dbReference type="InterPro" id="IPR022023">
    <property type="entry name" value="U1snRNP70_N"/>
</dbReference>
<dbReference type="PANTHER" id="PTHR13952">
    <property type="entry name" value="U1 SMALL NUCLEAR RIBONUCLEOPROTEIN 70 KD"/>
    <property type="match status" value="1"/>
</dbReference>
<keyword evidence="2 5" id="KW-0694">RNA-binding</keyword>